<reference evidence="5 6" key="1">
    <citation type="submission" date="2020-04" db="EMBL/GenBank/DDBJ databases">
        <authorList>
            <person name="De Canck E."/>
        </authorList>
    </citation>
    <scope>NUCLEOTIDE SEQUENCE [LARGE SCALE GENOMIC DNA]</scope>
    <source>
        <strain evidence="5 6">LMG 24238</strain>
    </source>
</reference>
<evidence type="ECO:0000313" key="6">
    <source>
        <dbReference type="Proteomes" id="UP000494255"/>
    </source>
</evidence>
<dbReference type="RefSeq" id="WP_175054576.1">
    <property type="nucleotide sequence ID" value="NZ_CADIKC010000017.1"/>
</dbReference>
<evidence type="ECO:0000256" key="1">
    <source>
        <dbReference type="ARBA" id="ARBA00023015"/>
    </source>
</evidence>
<keyword evidence="1" id="KW-0805">Transcription regulation</keyword>
<keyword evidence="2" id="KW-0238">DNA-binding</keyword>
<dbReference type="InterPro" id="IPR005143">
    <property type="entry name" value="TF_LuxR_autoind-bd_dom"/>
</dbReference>
<gene>
    <name evidence="5" type="ORF">LMG24238_07180</name>
</gene>
<dbReference type="PANTHER" id="PTHR44688">
    <property type="entry name" value="DNA-BINDING TRANSCRIPTIONAL ACTIVATOR DEVR_DOSR"/>
    <property type="match status" value="1"/>
</dbReference>
<dbReference type="Gene3D" id="1.10.10.10">
    <property type="entry name" value="Winged helix-like DNA-binding domain superfamily/Winged helix DNA-binding domain"/>
    <property type="match status" value="1"/>
</dbReference>
<dbReference type="InterPro" id="IPR036693">
    <property type="entry name" value="TF_LuxR_autoind-bd_dom_sf"/>
</dbReference>
<dbReference type="Pfam" id="PF03472">
    <property type="entry name" value="Autoind_bind"/>
    <property type="match status" value="1"/>
</dbReference>
<dbReference type="InterPro" id="IPR016032">
    <property type="entry name" value="Sig_transdc_resp-reg_C-effctor"/>
</dbReference>
<dbReference type="GO" id="GO:0006355">
    <property type="term" value="P:regulation of DNA-templated transcription"/>
    <property type="evidence" value="ECO:0007669"/>
    <property type="project" value="InterPro"/>
</dbReference>
<dbReference type="PANTHER" id="PTHR44688:SF16">
    <property type="entry name" value="DNA-BINDING TRANSCRIPTIONAL ACTIVATOR DEVR_DOSR"/>
    <property type="match status" value="1"/>
</dbReference>
<dbReference type="Gene3D" id="3.30.450.80">
    <property type="entry name" value="Transcription factor LuxR-like, autoinducer-binding domain"/>
    <property type="match status" value="1"/>
</dbReference>
<evidence type="ECO:0000313" key="5">
    <source>
        <dbReference type="EMBL" id="CAB3743961.1"/>
    </source>
</evidence>
<feature type="domain" description="HTH luxR-type" evidence="4">
    <location>
        <begin position="271"/>
        <end position="337"/>
    </location>
</feature>
<dbReference type="Pfam" id="PF00196">
    <property type="entry name" value="GerE"/>
    <property type="match status" value="1"/>
</dbReference>
<keyword evidence="3" id="KW-0804">Transcription</keyword>
<proteinExistence type="predicted"/>
<evidence type="ECO:0000256" key="2">
    <source>
        <dbReference type="ARBA" id="ARBA00023125"/>
    </source>
</evidence>
<name>A0A6J5CRP8_9BURK</name>
<evidence type="ECO:0000259" key="4">
    <source>
        <dbReference type="PROSITE" id="PS50043"/>
    </source>
</evidence>
<dbReference type="SMART" id="SM00421">
    <property type="entry name" value="HTH_LUXR"/>
    <property type="match status" value="1"/>
</dbReference>
<dbReference type="PROSITE" id="PS50043">
    <property type="entry name" value="HTH_LUXR_2"/>
    <property type="match status" value="1"/>
</dbReference>
<protein>
    <recommendedName>
        <fullName evidence="4">HTH luxR-type domain-containing protein</fullName>
    </recommendedName>
</protein>
<dbReference type="EMBL" id="CADIKC010000017">
    <property type="protein sequence ID" value="CAB3743961.1"/>
    <property type="molecule type" value="Genomic_DNA"/>
</dbReference>
<dbReference type="InterPro" id="IPR036388">
    <property type="entry name" value="WH-like_DNA-bd_sf"/>
</dbReference>
<dbReference type="SUPFAM" id="SSF75516">
    <property type="entry name" value="Pheromone-binding domain of LuxR-like quorum-sensing transcription factors"/>
    <property type="match status" value="1"/>
</dbReference>
<keyword evidence="6" id="KW-1185">Reference proteome</keyword>
<dbReference type="GeneID" id="97045735"/>
<dbReference type="InterPro" id="IPR000792">
    <property type="entry name" value="Tscrpt_reg_LuxR_C"/>
</dbReference>
<dbReference type="GO" id="GO:0003677">
    <property type="term" value="F:DNA binding"/>
    <property type="evidence" value="ECO:0007669"/>
    <property type="project" value="UniProtKB-KW"/>
</dbReference>
<sequence length="340" mass="37822">MQEKVIEAATPAPLHEDEHHIFNECVELSLSQDSILTRRLIRSDGASFSQIVAIDTMDDLSDFATADPYETRLQGSYDRIRQKWVAAMGGDRLRQVETGDPVRSIGELSMCATEGALLSKVRTIIAGLGGMQFTYQWIRFNGANPATGDSVETRYLVGCRPAWSQQYIARLWYMNDPYVTYARTNVAPALASHVNVHRVDHWLVTEARMHGFASGIVAPAHIHGHGLVGLLHVSNSIRAPAGEGVLWDNRVLFRAISSELLDWRVSQVRQNALAKYELSEQETQILRMLRDGASASHVADQLGMSKHTVYKTIYQRITRKTGATRITDAVEKAAAHGLLD</sequence>
<accession>A0A6J5CRP8</accession>
<organism evidence="5 6">
    <name type="scientific">Paraburkholderia sediminicola</name>
    <dbReference type="NCBI Taxonomy" id="458836"/>
    <lineage>
        <taxon>Bacteria</taxon>
        <taxon>Pseudomonadati</taxon>
        <taxon>Pseudomonadota</taxon>
        <taxon>Betaproteobacteria</taxon>
        <taxon>Burkholderiales</taxon>
        <taxon>Burkholderiaceae</taxon>
        <taxon>Paraburkholderia</taxon>
    </lineage>
</organism>
<evidence type="ECO:0000256" key="3">
    <source>
        <dbReference type="ARBA" id="ARBA00023163"/>
    </source>
</evidence>
<dbReference type="AlphaFoldDB" id="A0A6J5CRP8"/>
<dbReference type="SUPFAM" id="SSF46894">
    <property type="entry name" value="C-terminal effector domain of the bipartite response regulators"/>
    <property type="match status" value="1"/>
</dbReference>
<dbReference type="Proteomes" id="UP000494255">
    <property type="component" value="Unassembled WGS sequence"/>
</dbReference>